<evidence type="ECO:0000256" key="4">
    <source>
        <dbReference type="ARBA" id="ARBA00023277"/>
    </source>
</evidence>
<evidence type="ECO:0000256" key="2">
    <source>
        <dbReference type="ARBA" id="ARBA00022723"/>
    </source>
</evidence>
<dbReference type="OrthoDB" id="9776488at2"/>
<accession>A0A564FV65</accession>
<keyword evidence="2 8" id="KW-0479">Metal-binding</keyword>
<feature type="domain" description="Amidohydrolase-related" evidence="9">
    <location>
        <begin position="53"/>
        <end position="373"/>
    </location>
</feature>
<comment type="cofactor">
    <cofactor evidence="8">
        <name>a divalent metal cation</name>
        <dbReference type="ChEBI" id="CHEBI:60240"/>
    </cofactor>
    <text evidence="8">Binds 1 divalent metal cation per subunit.</text>
</comment>
<evidence type="ECO:0000259" key="9">
    <source>
        <dbReference type="Pfam" id="PF01979"/>
    </source>
</evidence>
<feature type="binding site" evidence="8">
    <location>
        <position position="217"/>
    </location>
    <ligand>
        <name>Zn(2+)</name>
        <dbReference type="ChEBI" id="CHEBI:29105"/>
    </ligand>
</feature>
<evidence type="ECO:0000256" key="5">
    <source>
        <dbReference type="PIRNR" id="PIRNR038994"/>
    </source>
</evidence>
<dbReference type="Gene3D" id="3.20.20.140">
    <property type="entry name" value="Metal-dependent hydrolases"/>
    <property type="match status" value="1"/>
</dbReference>
<evidence type="ECO:0000256" key="8">
    <source>
        <dbReference type="PIRSR" id="PIRSR038994-3"/>
    </source>
</evidence>
<dbReference type="Pfam" id="PF01979">
    <property type="entry name" value="Amidohydro_1"/>
    <property type="match status" value="1"/>
</dbReference>
<feature type="active site" description="Proton donor/acceptor" evidence="6">
    <location>
        <position position="275"/>
    </location>
</feature>
<dbReference type="InterPro" id="IPR003764">
    <property type="entry name" value="GlcNAc_6-P_deAcase"/>
</dbReference>
<dbReference type="GO" id="GO:0006046">
    <property type="term" value="P:N-acetylglucosamine catabolic process"/>
    <property type="evidence" value="ECO:0007669"/>
    <property type="project" value="TreeGrafter"/>
</dbReference>
<evidence type="ECO:0000256" key="1">
    <source>
        <dbReference type="ARBA" id="ARBA00010716"/>
    </source>
</evidence>
<feature type="binding site" evidence="7">
    <location>
        <begin position="314"/>
        <end position="316"/>
    </location>
    <ligand>
        <name>substrate</name>
    </ligand>
</feature>
<evidence type="ECO:0000313" key="12">
    <source>
        <dbReference type="Proteomes" id="UP000401717"/>
    </source>
</evidence>
<dbReference type="PANTHER" id="PTHR11113">
    <property type="entry name" value="N-ACETYLGLUCOSAMINE-6-PHOSPHATE DEACETYLASE"/>
    <property type="match status" value="1"/>
</dbReference>
<feature type="binding site" evidence="7">
    <location>
        <position position="142"/>
    </location>
    <ligand>
        <name>substrate</name>
    </ligand>
</feature>
<dbReference type="EMBL" id="CABFVH010000005">
    <property type="protein sequence ID" value="VUF11688.1"/>
    <property type="molecule type" value="Genomic_DNA"/>
</dbReference>
<evidence type="ECO:0000256" key="3">
    <source>
        <dbReference type="ARBA" id="ARBA00022801"/>
    </source>
</evidence>
<dbReference type="Proteomes" id="UP001055303">
    <property type="component" value="Unassembled WGS sequence"/>
</dbReference>
<dbReference type="PANTHER" id="PTHR11113:SF14">
    <property type="entry name" value="N-ACETYLGLUCOSAMINE-6-PHOSPHATE DEACETYLASE"/>
    <property type="match status" value="1"/>
</dbReference>
<keyword evidence="13" id="KW-1185">Reference proteome</keyword>
<dbReference type="NCBIfam" id="TIGR00221">
    <property type="entry name" value="nagA"/>
    <property type="match status" value="1"/>
</dbReference>
<evidence type="ECO:0000313" key="11">
    <source>
        <dbReference type="EMBL" id="VUF11688.1"/>
    </source>
</evidence>
<dbReference type="InterPro" id="IPR006680">
    <property type="entry name" value="Amidohydro-rel"/>
</dbReference>
<feature type="binding site" evidence="7">
    <location>
        <begin position="220"/>
        <end position="221"/>
    </location>
    <ligand>
        <name>substrate</name>
    </ligand>
</feature>
<dbReference type="RefSeq" id="WP_144761953.1">
    <property type="nucleotide sequence ID" value="NZ_BPQI01000088.1"/>
</dbReference>
<dbReference type="Proteomes" id="UP000401717">
    <property type="component" value="Unassembled WGS sequence"/>
</dbReference>
<dbReference type="InterPro" id="IPR011059">
    <property type="entry name" value="Metal-dep_hydrolase_composite"/>
</dbReference>
<dbReference type="GO" id="GO:0046872">
    <property type="term" value="F:metal ion binding"/>
    <property type="evidence" value="ECO:0007669"/>
    <property type="project" value="UniProtKB-KW"/>
</dbReference>
<evidence type="ECO:0000256" key="6">
    <source>
        <dbReference type="PIRSR" id="PIRSR038994-1"/>
    </source>
</evidence>
<reference evidence="10" key="2">
    <citation type="journal article" date="2021" name="Front. Microbiol.">
        <title>Comprehensive Comparative Genomics and Phenotyping of Methylobacterium Species.</title>
        <authorList>
            <person name="Alessa O."/>
            <person name="Ogura Y."/>
            <person name="Fujitani Y."/>
            <person name="Takami H."/>
            <person name="Hayashi T."/>
            <person name="Sahin N."/>
            <person name="Tani A."/>
        </authorList>
    </citation>
    <scope>NUCLEOTIDE SEQUENCE</scope>
    <source>
        <strain evidence="10">DSM 22415</strain>
    </source>
</reference>
<feature type="binding site" evidence="7">
    <location>
        <position position="228"/>
    </location>
    <ligand>
        <name>substrate</name>
    </ligand>
</feature>
<gene>
    <name evidence="11" type="primary">nagA</name>
    <name evidence="10" type="ORF">IFDJLNFL_3038</name>
    <name evidence="11" type="ORF">MTDSW087_01372</name>
</gene>
<dbReference type="Gene3D" id="2.30.40.10">
    <property type="entry name" value="Urease, subunit C, domain 1"/>
    <property type="match status" value="1"/>
</dbReference>
<evidence type="ECO:0000313" key="13">
    <source>
        <dbReference type="Proteomes" id="UP001055303"/>
    </source>
</evidence>
<organism evidence="11 12">
    <name type="scientific">Methylobacterium dankookense</name>
    <dbReference type="NCBI Taxonomy" id="560405"/>
    <lineage>
        <taxon>Bacteria</taxon>
        <taxon>Pseudomonadati</taxon>
        <taxon>Pseudomonadota</taxon>
        <taxon>Alphaproteobacteria</taxon>
        <taxon>Hyphomicrobiales</taxon>
        <taxon>Methylobacteriaceae</taxon>
        <taxon>Methylobacterium</taxon>
    </lineage>
</organism>
<keyword evidence="3 5" id="KW-0378">Hydrolase</keyword>
<sequence>MSPPESVIAAERLFDGERFLADRAVVMRGGLIADVTAEPPPGLKLLRLPPGAILAPGFVDVQVNGGGGVLLNDDPSPAAIARIGAAHRLGGTTSFLPTLISDTRPVIRQAVGAVSAAIAAGVPGVLGIHLEGPFLSPQRPGIHDPARLARFEPEDVALLTGLGAAGVTLVTLAPEMVPPGSVAALVARGARVCAGHTADPGPAIRAALAEGLAGFTHLFNAMSQMSAREPGAVGLALTAAGAFAGIIADGHHVGDEALAVALRMKGPGRLMLVTDAMPPVGDPEARASFTLFGRTIHRTAHPNGDRLASADGTLAGSALTMAGAVRHMVSRGGASLEEALAMAAPTPARFLGLDGGIGRAAPGYAADLVALDPGLGVLGTCIGGAWQPGPAAQARAS</sequence>
<dbReference type="GO" id="GO:0008448">
    <property type="term" value="F:N-acetylglucosamine-6-phosphate deacetylase activity"/>
    <property type="evidence" value="ECO:0007669"/>
    <property type="project" value="UniProtKB-EC"/>
</dbReference>
<dbReference type="EMBL" id="BPQI01000088">
    <property type="protein sequence ID" value="GJD57138.1"/>
    <property type="molecule type" value="Genomic_DNA"/>
</dbReference>
<dbReference type="InterPro" id="IPR032466">
    <property type="entry name" value="Metal_Hydrolase"/>
</dbReference>
<evidence type="ECO:0000256" key="7">
    <source>
        <dbReference type="PIRSR" id="PIRSR038994-2"/>
    </source>
</evidence>
<evidence type="ECO:0000313" key="10">
    <source>
        <dbReference type="EMBL" id="GJD57138.1"/>
    </source>
</evidence>
<comment type="similarity">
    <text evidence="1 5">Belongs to the metallo-dependent hydrolases superfamily. NagA family.</text>
</comment>
<dbReference type="AlphaFoldDB" id="A0A564FV65"/>
<feature type="binding site" evidence="7">
    <location>
        <position position="252"/>
    </location>
    <ligand>
        <name>substrate</name>
    </ligand>
</feature>
<dbReference type="SUPFAM" id="SSF51556">
    <property type="entry name" value="Metallo-dependent hydrolases"/>
    <property type="match status" value="1"/>
</dbReference>
<reference evidence="10" key="3">
    <citation type="submission" date="2021-08" db="EMBL/GenBank/DDBJ databases">
        <authorList>
            <person name="Tani A."/>
            <person name="Ola A."/>
            <person name="Ogura Y."/>
            <person name="Katsura K."/>
            <person name="Hayashi T."/>
        </authorList>
    </citation>
    <scope>NUCLEOTIDE SEQUENCE</scope>
    <source>
        <strain evidence="10">DSM 22415</strain>
    </source>
</reference>
<keyword evidence="4 5" id="KW-0119">Carbohydrate metabolism</keyword>
<reference evidence="11 12" key="1">
    <citation type="submission" date="2019-06" db="EMBL/GenBank/DDBJ databases">
        <authorList>
            <person name="Rodrigo-Torres L."/>
            <person name="Arahal R. D."/>
            <person name="Lucena T."/>
        </authorList>
    </citation>
    <scope>NUCLEOTIDE SEQUENCE [LARGE SCALE GENOMIC DNA]</scope>
    <source>
        <strain evidence="11 12">SW08-7</strain>
    </source>
</reference>
<name>A0A564FV65_9HYPH</name>
<proteinExistence type="inferred from homology"/>
<dbReference type="EC" id="3.5.1.25" evidence="11"/>
<dbReference type="PIRSF" id="PIRSF038994">
    <property type="entry name" value="NagA"/>
    <property type="match status" value="1"/>
</dbReference>
<dbReference type="SUPFAM" id="SSF51338">
    <property type="entry name" value="Composite domain of metallo-dependent hydrolases"/>
    <property type="match status" value="1"/>
</dbReference>
<feature type="binding site" evidence="8">
    <location>
        <position position="131"/>
    </location>
    <ligand>
        <name>Zn(2+)</name>
        <dbReference type="ChEBI" id="CHEBI:29105"/>
    </ligand>
</feature>
<protein>
    <submittedName>
        <fullName evidence="11">N-acetylglucosamine-6-phosphate deacetylase</fullName>
        <ecNumber evidence="11">3.5.1.25</ecNumber>
    </submittedName>
</protein>
<feature type="binding site" evidence="8">
    <location>
        <position position="196"/>
    </location>
    <ligand>
        <name>Zn(2+)</name>
        <dbReference type="ChEBI" id="CHEBI:29105"/>
    </ligand>
</feature>